<evidence type="ECO:0000313" key="2">
    <source>
        <dbReference type="EMBL" id="AGA28118.1"/>
    </source>
</evidence>
<dbReference type="KEGG" id="saci:Sinac_3890"/>
<dbReference type="OrthoDB" id="9790457at2"/>
<keyword evidence="3" id="KW-1185">Reference proteome</keyword>
<dbReference type="CDD" id="cd02440">
    <property type="entry name" value="AdoMet_MTases"/>
    <property type="match status" value="1"/>
</dbReference>
<gene>
    <name evidence="2" type="ordered locus">Sinac_3890</name>
</gene>
<dbReference type="Gene3D" id="3.40.50.150">
    <property type="entry name" value="Vaccinia Virus protein VP39"/>
    <property type="match status" value="1"/>
</dbReference>
<name>L0DH25_SINAD</name>
<evidence type="ECO:0000259" key="1">
    <source>
        <dbReference type="Pfam" id="PF08242"/>
    </source>
</evidence>
<dbReference type="AlphaFoldDB" id="L0DH25"/>
<keyword evidence="2" id="KW-0808">Transferase</keyword>
<evidence type="ECO:0000313" key="3">
    <source>
        <dbReference type="Proteomes" id="UP000010798"/>
    </source>
</evidence>
<feature type="domain" description="Methyltransferase type 12" evidence="1">
    <location>
        <begin position="39"/>
        <end position="134"/>
    </location>
</feature>
<dbReference type="InterPro" id="IPR013217">
    <property type="entry name" value="Methyltransf_12"/>
</dbReference>
<dbReference type="GO" id="GO:0032259">
    <property type="term" value="P:methylation"/>
    <property type="evidence" value="ECO:0007669"/>
    <property type="project" value="UniProtKB-KW"/>
</dbReference>
<dbReference type="eggNOG" id="COG2227">
    <property type="taxonomic scope" value="Bacteria"/>
</dbReference>
<proteinExistence type="predicted"/>
<dbReference type="GO" id="GO:0008168">
    <property type="term" value="F:methyltransferase activity"/>
    <property type="evidence" value="ECO:0007669"/>
    <property type="project" value="UniProtKB-KW"/>
</dbReference>
<keyword evidence="2" id="KW-0489">Methyltransferase</keyword>
<dbReference type="Proteomes" id="UP000010798">
    <property type="component" value="Chromosome"/>
</dbReference>
<dbReference type="STRING" id="886293.Sinac_3890"/>
<protein>
    <submittedName>
        <fullName evidence="2">Methyltransferase family protein</fullName>
    </submittedName>
</protein>
<dbReference type="InterPro" id="IPR029063">
    <property type="entry name" value="SAM-dependent_MTases_sf"/>
</dbReference>
<sequence length="243" mass="26944">MTTHEFKYVGAELDLFAEATIWKSYVRRQVTPYLGRKVLEVGAGHGGTTSFLIHENAERWVCLEPDPALADRLAQAIASGKLPASCEVVVGTLDQIAEDSGFDTLLYMDVLEHIEDDHAEMARAMARLRPGGHVVVLSPAHQWLYTPFDKAIGHFRRYTRSTLRATAPKGLSLVRLSYLDSVGMLASLGNRLVLQSAMPNARQIAVWDKFAVRLSRVIDPVLGFNLGKSVLGIWRKDEKGTND</sequence>
<dbReference type="Pfam" id="PF08242">
    <property type="entry name" value="Methyltransf_12"/>
    <property type="match status" value="1"/>
</dbReference>
<reference evidence="2 3" key="1">
    <citation type="submission" date="2012-02" db="EMBL/GenBank/DDBJ databases">
        <title>Complete sequence of chromosome of Singulisphaera acidiphila DSM 18658.</title>
        <authorList>
            <consortium name="US DOE Joint Genome Institute (JGI-PGF)"/>
            <person name="Lucas S."/>
            <person name="Copeland A."/>
            <person name="Lapidus A."/>
            <person name="Glavina del Rio T."/>
            <person name="Dalin E."/>
            <person name="Tice H."/>
            <person name="Bruce D."/>
            <person name="Goodwin L."/>
            <person name="Pitluck S."/>
            <person name="Peters L."/>
            <person name="Ovchinnikova G."/>
            <person name="Chertkov O."/>
            <person name="Kyrpides N."/>
            <person name="Mavromatis K."/>
            <person name="Ivanova N."/>
            <person name="Brettin T."/>
            <person name="Detter J.C."/>
            <person name="Han C."/>
            <person name="Larimer F."/>
            <person name="Land M."/>
            <person name="Hauser L."/>
            <person name="Markowitz V."/>
            <person name="Cheng J.-F."/>
            <person name="Hugenholtz P."/>
            <person name="Woyke T."/>
            <person name="Wu D."/>
            <person name="Tindall B."/>
            <person name="Pomrenke H."/>
            <person name="Brambilla E."/>
            <person name="Klenk H.-P."/>
            <person name="Eisen J.A."/>
        </authorList>
    </citation>
    <scope>NUCLEOTIDE SEQUENCE [LARGE SCALE GENOMIC DNA]</scope>
    <source>
        <strain evidence="3">ATCC BAA-1392 / DSM 18658 / VKM B-2454 / MOB10</strain>
    </source>
</reference>
<dbReference type="HOGENOM" id="CLU_082726_1_0_0"/>
<accession>L0DH25</accession>
<organism evidence="2 3">
    <name type="scientific">Singulisphaera acidiphila (strain ATCC BAA-1392 / DSM 18658 / VKM B-2454 / MOB10)</name>
    <dbReference type="NCBI Taxonomy" id="886293"/>
    <lineage>
        <taxon>Bacteria</taxon>
        <taxon>Pseudomonadati</taxon>
        <taxon>Planctomycetota</taxon>
        <taxon>Planctomycetia</taxon>
        <taxon>Isosphaerales</taxon>
        <taxon>Isosphaeraceae</taxon>
        <taxon>Singulisphaera</taxon>
    </lineage>
</organism>
<dbReference type="SUPFAM" id="SSF53335">
    <property type="entry name" value="S-adenosyl-L-methionine-dependent methyltransferases"/>
    <property type="match status" value="1"/>
</dbReference>
<dbReference type="RefSeq" id="WP_015247252.1">
    <property type="nucleotide sequence ID" value="NC_019892.1"/>
</dbReference>
<dbReference type="EMBL" id="CP003364">
    <property type="protein sequence ID" value="AGA28118.1"/>
    <property type="molecule type" value="Genomic_DNA"/>
</dbReference>